<dbReference type="Proteomes" id="UP000829398">
    <property type="component" value="Chromosome 3"/>
</dbReference>
<organism evidence="1 2">
    <name type="scientific">Citrus sinensis</name>
    <name type="common">Sweet orange</name>
    <name type="synonym">Citrus aurantium var. sinensis</name>
    <dbReference type="NCBI Taxonomy" id="2711"/>
    <lineage>
        <taxon>Eukaryota</taxon>
        <taxon>Viridiplantae</taxon>
        <taxon>Streptophyta</taxon>
        <taxon>Embryophyta</taxon>
        <taxon>Tracheophyta</taxon>
        <taxon>Spermatophyta</taxon>
        <taxon>Magnoliopsida</taxon>
        <taxon>eudicotyledons</taxon>
        <taxon>Gunneridae</taxon>
        <taxon>Pentapetalae</taxon>
        <taxon>rosids</taxon>
        <taxon>malvids</taxon>
        <taxon>Sapindales</taxon>
        <taxon>Rutaceae</taxon>
        <taxon>Aurantioideae</taxon>
        <taxon>Citrus</taxon>
    </lineage>
</organism>
<keyword evidence="2" id="KW-1185">Reference proteome</keyword>
<proteinExistence type="predicted"/>
<evidence type="ECO:0000313" key="1">
    <source>
        <dbReference type="EMBL" id="KAH9775030.1"/>
    </source>
</evidence>
<protein>
    <submittedName>
        <fullName evidence="1">Bidirectional sugar transporter SWEET7</fullName>
    </submittedName>
</protein>
<comment type="caution">
    <text evidence="1">The sequence shown here is derived from an EMBL/GenBank/DDBJ whole genome shotgun (WGS) entry which is preliminary data.</text>
</comment>
<name>A0ACB8LPS1_CITSI</name>
<gene>
    <name evidence="1" type="ORF">KPL71_006274</name>
</gene>
<reference evidence="2" key="1">
    <citation type="journal article" date="2023" name="Hortic. Res.">
        <title>A chromosome-level phased genome enabling allele-level studies in sweet orange: a case study on citrus Huanglongbing tolerance.</title>
        <authorList>
            <person name="Wu B."/>
            <person name="Yu Q."/>
            <person name="Deng Z."/>
            <person name="Duan Y."/>
            <person name="Luo F."/>
            <person name="Gmitter F. Jr."/>
        </authorList>
    </citation>
    <scope>NUCLEOTIDE SEQUENCE [LARGE SCALE GENOMIC DNA]</scope>
    <source>
        <strain evidence="2">cv. Valencia</strain>
    </source>
</reference>
<dbReference type="EMBL" id="CM039172">
    <property type="protein sequence ID" value="KAH9775030.1"/>
    <property type="molecule type" value="Genomic_DNA"/>
</dbReference>
<accession>A0ACB8LPS1</accession>
<evidence type="ECO:0000313" key="2">
    <source>
        <dbReference type="Proteomes" id="UP000829398"/>
    </source>
</evidence>
<keyword evidence="1" id="KW-0762">Sugar transport</keyword>
<keyword evidence="1" id="KW-0813">Transport</keyword>
<sequence length="290" mass="32493">MYNFHGTLHYIACHAGSNYLHKFSNPFAYKLSSSSSSSSSLAYNNGFCSSEHYSKCSGYHRPTFVEIVKKGTVEQYSAAPYLATLLNCMVWVLYGLPMVHPHSILVITINGTGTAIEVVYIILFVLYSDKKKRIKVMLVVLVEVIFVALVALLVLTLLHSTKQRSMAVGIICILFNIMMYASPLSVMVDSKWAGDVIGGGPGDTLCLLLQIHEETDGSKTRQGPGGFVGCCCVRVRLWRFEEDWHRSWRWRLMRVRRPHSILMTVVGSNRGSQSVKGSRICVVLIFKLIF</sequence>